<organism evidence="2 3">
    <name type="scientific">Vibrio chanodichtyis</name>
    <dbReference type="NCBI Taxonomy" id="3027932"/>
    <lineage>
        <taxon>Bacteria</taxon>
        <taxon>Pseudomonadati</taxon>
        <taxon>Pseudomonadota</taxon>
        <taxon>Gammaproteobacteria</taxon>
        <taxon>Vibrionales</taxon>
        <taxon>Vibrionaceae</taxon>
        <taxon>Vibrio</taxon>
    </lineage>
</organism>
<reference evidence="2 3" key="1">
    <citation type="submission" date="2023-02" db="EMBL/GenBank/DDBJ databases">
        <title>Vibrio intestini sp. nov., a close relative of Vibrio cholerae isolated from the intestine of Healthy Culter dabryi.</title>
        <authorList>
            <person name="Wu N."/>
        </authorList>
    </citation>
    <scope>NUCLEOTIDE SEQUENCE [LARGE SCALE GENOMIC DNA]</scope>
    <source>
        <strain evidence="2 3">DSL-7</strain>
    </source>
</reference>
<evidence type="ECO:0000313" key="2">
    <source>
        <dbReference type="EMBL" id="MDE1514633.1"/>
    </source>
</evidence>
<keyword evidence="1" id="KW-0812">Transmembrane</keyword>
<dbReference type="EMBL" id="JARBFT010000004">
    <property type="protein sequence ID" value="MDE1514633.1"/>
    <property type="molecule type" value="Genomic_DNA"/>
</dbReference>
<keyword evidence="1" id="KW-1133">Transmembrane helix</keyword>
<comment type="caution">
    <text evidence="2">The sequence shown here is derived from an EMBL/GenBank/DDBJ whole genome shotgun (WGS) entry which is preliminary data.</text>
</comment>
<dbReference type="Proteomes" id="UP001216189">
    <property type="component" value="Unassembled WGS sequence"/>
</dbReference>
<feature type="transmembrane region" description="Helical" evidence="1">
    <location>
        <begin position="36"/>
        <end position="57"/>
    </location>
</feature>
<evidence type="ECO:0000256" key="1">
    <source>
        <dbReference type="SAM" id="Phobius"/>
    </source>
</evidence>
<protein>
    <submittedName>
        <fullName evidence="2">YnhF family membrane protein</fullName>
    </submittedName>
</protein>
<dbReference type="NCBIfam" id="NF033411">
    <property type="entry name" value="small_mem_YnhF"/>
    <property type="match status" value="1"/>
</dbReference>
<evidence type="ECO:0000313" key="3">
    <source>
        <dbReference type="Proteomes" id="UP001216189"/>
    </source>
</evidence>
<sequence>MAELCTKKPQFLKILHTDAITLLDDQGGVMEQDLKYALAIVVIIFGILLGFGAITLIH</sequence>
<proteinExistence type="predicted"/>
<name>A0ABT5V1J6_9VIBR</name>
<keyword evidence="3" id="KW-1185">Reference proteome</keyword>
<dbReference type="RefSeq" id="WP_274722296.1">
    <property type="nucleotide sequence ID" value="NZ_JARBFT010000004.1"/>
</dbReference>
<accession>A0ABT5V1J6</accession>
<keyword evidence="1" id="KW-0472">Membrane</keyword>
<dbReference type="InterPro" id="IPR047743">
    <property type="entry name" value="YnhF-like"/>
</dbReference>
<gene>
    <name evidence="2" type="ORF">PUN32_06355</name>
</gene>